<evidence type="ECO:0000256" key="3">
    <source>
        <dbReference type="ARBA" id="ARBA00023295"/>
    </source>
</evidence>
<proteinExistence type="inferred from homology"/>
<comment type="similarity">
    <text evidence="1 6">Belongs to the glycosyl hydrolase 31 family.</text>
</comment>
<reference evidence="10" key="1">
    <citation type="submission" date="2020-10" db="EMBL/GenBank/DDBJ databases">
        <authorList>
            <person name="Gilroy R."/>
        </authorList>
    </citation>
    <scope>NUCLEOTIDE SEQUENCE</scope>
    <source>
        <strain evidence="10">14700</strain>
    </source>
</reference>
<evidence type="ECO:0000313" key="10">
    <source>
        <dbReference type="EMBL" id="MBO8468166.1"/>
    </source>
</evidence>
<evidence type="ECO:0000256" key="5">
    <source>
        <dbReference type="ARBA" id="ARBA00066962"/>
    </source>
</evidence>
<dbReference type="GO" id="GO:0030246">
    <property type="term" value="F:carbohydrate binding"/>
    <property type="evidence" value="ECO:0007669"/>
    <property type="project" value="InterPro"/>
</dbReference>
<feature type="domain" description="Glycoside hydrolase family 31 N-terminal" evidence="8">
    <location>
        <begin position="56"/>
        <end position="208"/>
    </location>
</feature>
<dbReference type="NCBIfam" id="NF007940">
    <property type="entry name" value="PRK10658.1"/>
    <property type="match status" value="1"/>
</dbReference>
<name>A0A9D9NC83_9SPIO</name>
<dbReference type="InterPro" id="IPR050985">
    <property type="entry name" value="Alpha-glycosidase_related"/>
</dbReference>
<reference evidence="10" key="2">
    <citation type="journal article" date="2021" name="PeerJ">
        <title>Extensive microbial diversity within the chicken gut microbiome revealed by metagenomics and culture.</title>
        <authorList>
            <person name="Gilroy R."/>
            <person name="Ravi A."/>
            <person name="Getino M."/>
            <person name="Pursley I."/>
            <person name="Horton D.L."/>
            <person name="Alikhan N.F."/>
            <person name="Baker D."/>
            <person name="Gharbi K."/>
            <person name="Hall N."/>
            <person name="Watson M."/>
            <person name="Adriaenssens E.M."/>
            <person name="Foster-Nyarko E."/>
            <person name="Jarju S."/>
            <person name="Secka A."/>
            <person name="Antonio M."/>
            <person name="Oren A."/>
            <person name="Chaudhuri R.R."/>
            <person name="La Ragione R."/>
            <person name="Hildebrand F."/>
            <person name="Pallen M.J."/>
        </authorList>
    </citation>
    <scope>NUCLEOTIDE SEQUENCE</scope>
    <source>
        <strain evidence="10">14700</strain>
    </source>
</reference>
<dbReference type="InterPro" id="IPR025887">
    <property type="entry name" value="Glyco_hydro_31_N_dom"/>
</dbReference>
<dbReference type="SUPFAM" id="SSF74650">
    <property type="entry name" value="Galactose mutarotase-like"/>
    <property type="match status" value="1"/>
</dbReference>
<organism evidence="10 11">
    <name type="scientific">Candidatus Ornithospirochaeta stercoravium</name>
    <dbReference type="NCBI Taxonomy" id="2840897"/>
    <lineage>
        <taxon>Bacteria</taxon>
        <taxon>Pseudomonadati</taxon>
        <taxon>Spirochaetota</taxon>
        <taxon>Spirochaetia</taxon>
        <taxon>Spirochaetales</taxon>
        <taxon>Spirochaetaceae</taxon>
        <taxon>Spirochaetaceae incertae sedis</taxon>
        <taxon>Candidatus Ornithospirochaeta</taxon>
    </lineage>
</organism>
<dbReference type="SUPFAM" id="SSF51445">
    <property type="entry name" value="(Trans)glycosidases"/>
    <property type="match status" value="1"/>
</dbReference>
<dbReference type="PANTHER" id="PTHR43053:SF4">
    <property type="entry name" value="MYOGENESIS-REGULATING GLYCOSIDASE"/>
    <property type="match status" value="1"/>
</dbReference>
<dbReference type="SUPFAM" id="SSF51011">
    <property type="entry name" value="Glycosyl hydrolase domain"/>
    <property type="match status" value="1"/>
</dbReference>
<dbReference type="InterPro" id="IPR013780">
    <property type="entry name" value="Glyco_hydro_b"/>
</dbReference>
<dbReference type="Gene3D" id="2.60.40.1180">
    <property type="entry name" value="Golgi alpha-mannosidase II"/>
    <property type="match status" value="1"/>
</dbReference>
<dbReference type="CDD" id="cd06593">
    <property type="entry name" value="GH31_xylosidase_YicI"/>
    <property type="match status" value="1"/>
</dbReference>
<dbReference type="Proteomes" id="UP000810292">
    <property type="component" value="Unassembled WGS sequence"/>
</dbReference>
<feature type="domain" description="Glycoside hydrolase family 31 TIM barrel" evidence="7">
    <location>
        <begin position="250"/>
        <end position="564"/>
    </location>
</feature>
<dbReference type="Gene3D" id="2.60.40.1760">
    <property type="entry name" value="glycosyl hydrolase (family 31)"/>
    <property type="match status" value="1"/>
</dbReference>
<keyword evidence="3 6" id="KW-0326">Glycosidase</keyword>
<dbReference type="InterPro" id="IPR017853">
    <property type="entry name" value="GH"/>
</dbReference>
<evidence type="ECO:0000256" key="4">
    <source>
        <dbReference type="ARBA" id="ARBA00052064"/>
    </source>
</evidence>
<evidence type="ECO:0000256" key="6">
    <source>
        <dbReference type="RuleBase" id="RU361185"/>
    </source>
</evidence>
<dbReference type="GO" id="GO:0005975">
    <property type="term" value="P:carbohydrate metabolic process"/>
    <property type="evidence" value="ECO:0007669"/>
    <property type="project" value="InterPro"/>
</dbReference>
<feature type="domain" description="Glycosyl hydrolase family 31 C-terminal" evidence="9">
    <location>
        <begin position="573"/>
        <end position="659"/>
    </location>
</feature>
<dbReference type="Pfam" id="PF01055">
    <property type="entry name" value="Glyco_hydro_31_2nd"/>
    <property type="match status" value="1"/>
</dbReference>
<dbReference type="FunFam" id="3.20.20.80:FF:000053">
    <property type="entry name" value="Alpha-xylosidase YicI"/>
    <property type="match status" value="1"/>
</dbReference>
<dbReference type="Pfam" id="PF13802">
    <property type="entry name" value="Gal_mutarotas_2"/>
    <property type="match status" value="1"/>
</dbReference>
<evidence type="ECO:0000256" key="1">
    <source>
        <dbReference type="ARBA" id="ARBA00007806"/>
    </source>
</evidence>
<gene>
    <name evidence="10" type="primary">yicI</name>
    <name evidence="10" type="ORF">IAA72_00080</name>
</gene>
<dbReference type="EC" id="3.2.1.177" evidence="5"/>
<dbReference type="PANTHER" id="PTHR43053">
    <property type="entry name" value="GLYCOSIDASE FAMILY 31"/>
    <property type="match status" value="1"/>
</dbReference>
<comment type="caution">
    <text evidence="10">The sequence shown here is derived from an EMBL/GenBank/DDBJ whole genome shotgun (WGS) entry which is preliminary data.</text>
</comment>
<sequence>MRFRNGFWHLDGNVTLYSHKEYFETDARDNKLSLYAASYPITCRNDTLNNPVITTEIYPVAENILRVDVYHHKGAVEEKPFPAITSTFRGIVGDNSITSGNLKAEYADGTLVFSYKGNKLTKRFSRLSGCMTTPDGRFMTEYLNTDIGENYYGLGERFTSFVKNGQKVEMWNLDSGCSSEMSHKNVPFFISSKNYGIFVLSYSKVSFEMGSEVTECAQFSVPGEKLSYCIIAGDTLKDVVSGYTKITGRPALPPKWSFGLWLSTSFTTDYSEKTVLSFVDRMAKENIPLSVMHFDCFWMKGFQWVDFTWDPEMFPDPVSMLRKLHDRGLHVSVWINPYVAQKSPLFDEGASKGYFLRRKDGNVWQCDVWQAGMAIVDFTNPDAVKWYQDKLRKLVEMGVDCFKTDFGENIPVDDVVWYDGSDPALMHNRYTYIYNEAVFSLLKEMKGDDAMVFTRSATIGSQTMPVHWAGDNVATYSSMASTLRGGLSLALSGFGFWSHDIGGFEDTTSPDLFKRWVAFGLLSSHSRLHGSSSYRVPWAFDEEACRVTEFFTNLKKSLLPYLWKYAEESHNTGIPILRPLILEFGTDDEMIRYIDKEYMLGPSLLVAPVMKENGECSFYLPEGRWTSILDGTSAEGPCWIRKNYDFFSLPLYARENSIIPMEKDGKHILHAYNVSEAELEGIAEIKNGECILHDDNYSELVVTVSEGNSSSSKTISIRKGSNVL</sequence>
<comment type="catalytic activity">
    <reaction evidence="4">
        <text>Hydrolysis of terminal, non-reducing alpha-D-xylose residues with release of alpha-D-xylose.</text>
        <dbReference type="EC" id="3.2.1.177"/>
    </reaction>
</comment>
<dbReference type="InterPro" id="IPR011013">
    <property type="entry name" value="Gal_mutarotase_sf_dom"/>
</dbReference>
<dbReference type="CDD" id="cd14752">
    <property type="entry name" value="GH31_N"/>
    <property type="match status" value="1"/>
</dbReference>
<evidence type="ECO:0000256" key="2">
    <source>
        <dbReference type="ARBA" id="ARBA00022801"/>
    </source>
</evidence>
<evidence type="ECO:0000259" key="8">
    <source>
        <dbReference type="Pfam" id="PF13802"/>
    </source>
</evidence>
<dbReference type="InterPro" id="IPR048395">
    <property type="entry name" value="Glyco_hydro_31_C"/>
</dbReference>
<dbReference type="Gene3D" id="3.20.20.80">
    <property type="entry name" value="Glycosidases"/>
    <property type="match status" value="1"/>
</dbReference>
<accession>A0A9D9NC83</accession>
<keyword evidence="2 6" id="KW-0378">Hydrolase</keyword>
<dbReference type="AlphaFoldDB" id="A0A9D9NC83"/>
<dbReference type="InterPro" id="IPR000322">
    <property type="entry name" value="Glyco_hydro_31_TIM"/>
</dbReference>
<dbReference type="GO" id="GO:0061634">
    <property type="term" value="F:alpha-D-xyloside xylohydrolase"/>
    <property type="evidence" value="ECO:0007669"/>
    <property type="project" value="UniProtKB-EC"/>
</dbReference>
<evidence type="ECO:0000313" key="11">
    <source>
        <dbReference type="Proteomes" id="UP000810292"/>
    </source>
</evidence>
<dbReference type="EMBL" id="JADIMF010000002">
    <property type="protein sequence ID" value="MBO8468166.1"/>
    <property type="molecule type" value="Genomic_DNA"/>
</dbReference>
<evidence type="ECO:0000259" key="7">
    <source>
        <dbReference type="Pfam" id="PF01055"/>
    </source>
</evidence>
<dbReference type="Pfam" id="PF21365">
    <property type="entry name" value="Glyco_hydro_31_3rd"/>
    <property type="match status" value="1"/>
</dbReference>
<protein>
    <recommendedName>
        <fullName evidence="5">alpha-D-xyloside xylohydrolase</fullName>
        <ecNumber evidence="5">3.2.1.177</ecNumber>
    </recommendedName>
</protein>
<evidence type="ECO:0000259" key="9">
    <source>
        <dbReference type="Pfam" id="PF21365"/>
    </source>
</evidence>